<reference evidence="10 11" key="1">
    <citation type="submission" date="2020-08" db="EMBL/GenBank/DDBJ databases">
        <title>Genomic Encyclopedia of Type Strains, Phase IV (KMG-IV): sequencing the most valuable type-strain genomes for metagenomic binning, comparative biology and taxonomic classification.</title>
        <authorList>
            <person name="Goeker M."/>
        </authorList>
    </citation>
    <scope>NUCLEOTIDE SEQUENCE [LARGE SCALE GENOMIC DNA]</scope>
    <source>
        <strain evidence="10 11">DSM 103336</strain>
    </source>
</reference>
<evidence type="ECO:0000256" key="3">
    <source>
        <dbReference type="ARBA" id="ARBA00022475"/>
    </source>
</evidence>
<dbReference type="GO" id="GO:0044877">
    <property type="term" value="F:protein-containing complex binding"/>
    <property type="evidence" value="ECO:0007669"/>
    <property type="project" value="InterPro"/>
</dbReference>
<evidence type="ECO:0000256" key="4">
    <source>
        <dbReference type="ARBA" id="ARBA00022692"/>
    </source>
</evidence>
<organism evidence="10 11">
    <name type="scientific">Sphingomonas prati</name>
    <dbReference type="NCBI Taxonomy" id="1843237"/>
    <lineage>
        <taxon>Bacteria</taxon>
        <taxon>Pseudomonadati</taxon>
        <taxon>Pseudomonadota</taxon>
        <taxon>Alphaproteobacteria</taxon>
        <taxon>Sphingomonadales</taxon>
        <taxon>Sphingomonadaceae</taxon>
        <taxon>Sphingomonas</taxon>
    </lineage>
</organism>
<dbReference type="Pfam" id="PF09976">
    <property type="entry name" value="TPR_21"/>
    <property type="match status" value="1"/>
</dbReference>
<evidence type="ECO:0000256" key="1">
    <source>
        <dbReference type="ARBA" id="ARBA00004167"/>
    </source>
</evidence>
<keyword evidence="3" id="KW-1003">Cell membrane</keyword>
<evidence type="ECO:0000313" key="11">
    <source>
        <dbReference type="Proteomes" id="UP000546701"/>
    </source>
</evidence>
<keyword evidence="7" id="KW-0143">Chaperone</keyword>
<evidence type="ECO:0000313" key="10">
    <source>
        <dbReference type="EMBL" id="MBB5729902.1"/>
    </source>
</evidence>
<keyword evidence="5 8" id="KW-1133">Transmembrane helix</keyword>
<evidence type="ECO:0000259" key="9">
    <source>
        <dbReference type="Pfam" id="PF09976"/>
    </source>
</evidence>
<feature type="domain" description="Ancillary SecYEG translocon subunit/Cell division coordinator CpoB TPR" evidence="9">
    <location>
        <begin position="27"/>
        <end position="150"/>
    </location>
</feature>
<dbReference type="Proteomes" id="UP000546701">
    <property type="component" value="Unassembled WGS sequence"/>
</dbReference>
<proteinExistence type="predicted"/>
<evidence type="ECO:0000256" key="2">
    <source>
        <dbReference type="ARBA" id="ARBA00004236"/>
    </source>
</evidence>
<keyword evidence="11" id="KW-1185">Reference proteome</keyword>
<dbReference type="InterPro" id="IPR018704">
    <property type="entry name" value="SecYEG/CpoB_TPR"/>
</dbReference>
<dbReference type="GO" id="GO:0005886">
    <property type="term" value="C:plasma membrane"/>
    <property type="evidence" value="ECO:0007669"/>
    <property type="project" value="UniProtKB-SubCell"/>
</dbReference>
<evidence type="ECO:0000256" key="8">
    <source>
        <dbReference type="SAM" id="Phobius"/>
    </source>
</evidence>
<dbReference type="EMBL" id="JACIJR010000005">
    <property type="protein sequence ID" value="MBB5729902.1"/>
    <property type="molecule type" value="Genomic_DNA"/>
</dbReference>
<keyword evidence="4 8" id="KW-0812">Transmembrane</keyword>
<dbReference type="AlphaFoldDB" id="A0A7W9F1W7"/>
<comment type="caution">
    <text evidence="10">The sequence shown here is derived from an EMBL/GenBank/DDBJ whole genome shotgun (WGS) entry which is preliminary data.</text>
</comment>
<accession>A0A7W9F1W7</accession>
<dbReference type="PANTHER" id="PTHR38035">
    <property type="entry name" value="UPF0070 PROTEIN YFGM"/>
    <property type="match status" value="1"/>
</dbReference>
<dbReference type="InterPro" id="IPR026039">
    <property type="entry name" value="YfgM"/>
</dbReference>
<comment type="subcellular location">
    <subcellularLocation>
        <location evidence="2">Cell membrane</location>
    </subcellularLocation>
    <subcellularLocation>
        <location evidence="1">Membrane</location>
        <topology evidence="1">Single-pass membrane protein</topology>
    </subcellularLocation>
</comment>
<dbReference type="PANTHER" id="PTHR38035:SF1">
    <property type="entry name" value="ANCILLARY SECYEG TRANSLOCON SUBUNIT"/>
    <property type="match status" value="1"/>
</dbReference>
<dbReference type="OrthoDB" id="7173339at2"/>
<sequence>MALAPQNEETFFREVDEDLRRDRVETFVSRNGKWILLAVVLLLAAVGAYIYWQHRQTQAAEMHSEVLTQALTDLGEGKDAGVKARLEGLAATSNDGYRGAALMTEASAALVRNDQAAAVAGFAKVATDTSVPQPLRDAALVRQTAIEYDKLPPATVITRLKPLAIAGNPWFGSAGEMVAIAYLRTNKPQDAGRIFAAIARDETMPASLRGRAVRVAGALGFDVPQSTEESMQ</sequence>
<evidence type="ECO:0000256" key="5">
    <source>
        <dbReference type="ARBA" id="ARBA00022989"/>
    </source>
</evidence>
<name>A0A7W9F1W7_9SPHN</name>
<gene>
    <name evidence="10" type="ORF">FHS99_002398</name>
</gene>
<evidence type="ECO:0000256" key="6">
    <source>
        <dbReference type="ARBA" id="ARBA00023136"/>
    </source>
</evidence>
<protein>
    <recommendedName>
        <fullName evidence="9">Ancillary SecYEG translocon subunit/Cell division coordinator CpoB TPR domain-containing protein</fullName>
    </recommendedName>
</protein>
<evidence type="ECO:0000256" key="7">
    <source>
        <dbReference type="ARBA" id="ARBA00023186"/>
    </source>
</evidence>
<keyword evidence="6 8" id="KW-0472">Membrane</keyword>
<feature type="transmembrane region" description="Helical" evidence="8">
    <location>
        <begin position="34"/>
        <end position="52"/>
    </location>
</feature>
<dbReference type="RefSeq" id="WP_157175962.1">
    <property type="nucleotide sequence ID" value="NZ_BMJP01000003.1"/>
</dbReference>